<evidence type="ECO:0000313" key="3">
    <source>
        <dbReference type="Proteomes" id="UP001458946"/>
    </source>
</evidence>
<organism evidence="2 3">
    <name type="scientific">Deinococcus xinjiangensis</name>
    <dbReference type="NCBI Taxonomy" id="457454"/>
    <lineage>
        <taxon>Bacteria</taxon>
        <taxon>Thermotogati</taxon>
        <taxon>Deinococcota</taxon>
        <taxon>Deinococci</taxon>
        <taxon>Deinococcales</taxon>
        <taxon>Deinococcaceae</taxon>
        <taxon>Deinococcus</taxon>
    </lineage>
</organism>
<dbReference type="Gene3D" id="2.40.128.200">
    <property type="match status" value="1"/>
</dbReference>
<feature type="signal peptide" evidence="1">
    <location>
        <begin position="1"/>
        <end position="19"/>
    </location>
</feature>
<feature type="chain" id="PRO_5045395142" description="C-type lysozyme inhibitor domain-containing protein" evidence="1">
    <location>
        <begin position="20"/>
        <end position="102"/>
    </location>
</feature>
<dbReference type="SUPFAM" id="SSF141488">
    <property type="entry name" value="YdhA-like"/>
    <property type="match status" value="1"/>
</dbReference>
<proteinExistence type="predicted"/>
<dbReference type="PROSITE" id="PS51257">
    <property type="entry name" value="PROKAR_LIPOPROTEIN"/>
    <property type="match status" value="1"/>
</dbReference>
<keyword evidence="3" id="KW-1185">Reference proteome</keyword>
<dbReference type="Proteomes" id="UP001458946">
    <property type="component" value="Unassembled WGS sequence"/>
</dbReference>
<sequence length="102" mass="10672">MKRPVLIALLLSGAATAFAGGAAYLTPPAASYSCTDGTVIKATYKKDSVLLMVGAQAYELQKLSPAAKVKYSDAEHSWTPHGKTAQFVIGAAGNKTLNCKVR</sequence>
<dbReference type="RefSeq" id="WP_353541919.1">
    <property type="nucleotide sequence ID" value="NZ_BAABRN010000015.1"/>
</dbReference>
<evidence type="ECO:0008006" key="4">
    <source>
        <dbReference type="Google" id="ProtNLM"/>
    </source>
</evidence>
<reference evidence="2 3" key="1">
    <citation type="submission" date="2024-02" db="EMBL/GenBank/DDBJ databases">
        <title>Deinococcus xinjiangensis NBRC 107630.</title>
        <authorList>
            <person name="Ichikawa N."/>
            <person name="Katano-Makiyama Y."/>
            <person name="Hidaka K."/>
        </authorList>
    </citation>
    <scope>NUCLEOTIDE SEQUENCE [LARGE SCALE GENOMIC DNA]</scope>
    <source>
        <strain evidence="2 3">NBRC 107630</strain>
    </source>
</reference>
<dbReference type="InterPro" id="IPR036328">
    <property type="entry name" value="MliC_sf"/>
</dbReference>
<name>A0ABP9V9L5_9DEIO</name>
<dbReference type="EMBL" id="BAABRN010000015">
    <property type="protein sequence ID" value="GAA5501947.1"/>
    <property type="molecule type" value="Genomic_DNA"/>
</dbReference>
<protein>
    <recommendedName>
        <fullName evidence="4">C-type lysozyme inhibitor domain-containing protein</fullName>
    </recommendedName>
</protein>
<accession>A0ABP9V9L5</accession>
<gene>
    <name evidence="2" type="ORF">Dxin01_01686</name>
</gene>
<evidence type="ECO:0000256" key="1">
    <source>
        <dbReference type="SAM" id="SignalP"/>
    </source>
</evidence>
<evidence type="ECO:0000313" key="2">
    <source>
        <dbReference type="EMBL" id="GAA5501947.1"/>
    </source>
</evidence>
<comment type="caution">
    <text evidence="2">The sequence shown here is derived from an EMBL/GenBank/DDBJ whole genome shotgun (WGS) entry which is preliminary data.</text>
</comment>
<keyword evidence="1" id="KW-0732">Signal</keyword>